<protein>
    <submittedName>
        <fullName evidence="3">Type II toxin-antitoxin system HigB family toxin</fullName>
    </submittedName>
</protein>
<dbReference type="GO" id="GO:0003723">
    <property type="term" value="F:RNA binding"/>
    <property type="evidence" value="ECO:0007669"/>
    <property type="project" value="InterPro"/>
</dbReference>
<proteinExistence type="predicted"/>
<evidence type="ECO:0000313" key="8">
    <source>
        <dbReference type="Proteomes" id="UP000478064"/>
    </source>
</evidence>
<dbReference type="Proteomes" id="UP000478064">
    <property type="component" value="Unassembled WGS sequence"/>
</dbReference>
<evidence type="ECO:0000313" key="2">
    <source>
        <dbReference type="EMBL" id="MQU05582.1"/>
    </source>
</evidence>
<gene>
    <name evidence="2" type="ORF">GHO27_07765</name>
    <name evidence="4" type="ORF">GHO28_13645</name>
    <name evidence="3" type="ORF">GHO30_20290</name>
    <name evidence="1" type="ORF">GHO37_13140</name>
</gene>
<dbReference type="OrthoDB" id="9799912at2"/>
<evidence type="ECO:0000313" key="7">
    <source>
        <dbReference type="Proteomes" id="UP000470186"/>
    </source>
</evidence>
<dbReference type="Pfam" id="PF09907">
    <property type="entry name" value="HigB_toxin"/>
    <property type="match status" value="1"/>
</dbReference>
<dbReference type="GeneID" id="97256300"/>
<evidence type="ECO:0000313" key="4">
    <source>
        <dbReference type="EMBL" id="MQU43537.1"/>
    </source>
</evidence>
<accession>A0A0J6IIA9</accession>
<dbReference type="Proteomes" id="UP000466863">
    <property type="component" value="Unassembled WGS sequence"/>
</dbReference>
<evidence type="ECO:0000313" key="6">
    <source>
        <dbReference type="Proteomes" id="UP000466863"/>
    </source>
</evidence>
<dbReference type="GO" id="GO:0004519">
    <property type="term" value="F:endonuclease activity"/>
    <property type="evidence" value="ECO:0007669"/>
    <property type="project" value="InterPro"/>
</dbReference>
<evidence type="ECO:0000313" key="3">
    <source>
        <dbReference type="EMBL" id="MQU33691.1"/>
    </source>
</evidence>
<dbReference type="AlphaFoldDB" id="A0A0J6MC13"/>
<dbReference type="RefSeq" id="WP_048366671.1">
    <property type="nucleotide sequence ID" value="NZ_CAUQEU010000003.1"/>
</dbReference>
<dbReference type="EMBL" id="WIVX01000123">
    <property type="protein sequence ID" value="MQU33691.1"/>
    <property type="molecule type" value="Genomic_DNA"/>
</dbReference>
<dbReference type="EMBL" id="WIVV01000058">
    <property type="protein sequence ID" value="MQU43537.1"/>
    <property type="molecule type" value="Genomic_DNA"/>
</dbReference>
<dbReference type="Proteomes" id="UP000470186">
    <property type="component" value="Unassembled WGS sequence"/>
</dbReference>
<evidence type="ECO:0000313" key="1">
    <source>
        <dbReference type="EMBL" id="MQT75241.1"/>
    </source>
</evidence>
<dbReference type="EMBL" id="WIWF01000043">
    <property type="protein sequence ID" value="MQT75241.1"/>
    <property type="molecule type" value="Genomic_DNA"/>
</dbReference>
<dbReference type="EMBL" id="WIVU01000011">
    <property type="protein sequence ID" value="MQU05582.1"/>
    <property type="molecule type" value="Genomic_DNA"/>
</dbReference>
<dbReference type="Proteomes" id="UP000447574">
    <property type="component" value="Unassembled WGS sequence"/>
</dbReference>
<name>A0A0J6MC13_9PSED</name>
<dbReference type="GO" id="GO:0110001">
    <property type="term" value="C:toxin-antitoxin complex"/>
    <property type="evidence" value="ECO:0007669"/>
    <property type="project" value="InterPro"/>
</dbReference>
<sequence>MRVITAKRIWEAKEQWPHSASALDEWYRKIKVLNPEDFAALRSFFPATDKVGSLHVFNIGGNKLRLIAVVRYRVQRLYIRHVLDHREYDKGKWKE</sequence>
<comment type="caution">
    <text evidence="3">The sequence shown here is derived from an EMBL/GenBank/DDBJ whole genome shotgun (WGS) entry which is preliminary data.</text>
</comment>
<evidence type="ECO:0000313" key="5">
    <source>
        <dbReference type="Proteomes" id="UP000447574"/>
    </source>
</evidence>
<dbReference type="STRING" id="1608996.TU84_01190"/>
<keyword evidence="7" id="KW-1185">Reference proteome</keyword>
<organism evidence="3 7">
    <name type="scientific">Pseudomonas helleri</name>
    <dbReference type="NCBI Taxonomy" id="1608996"/>
    <lineage>
        <taxon>Bacteria</taxon>
        <taxon>Pseudomonadati</taxon>
        <taxon>Pseudomonadota</taxon>
        <taxon>Gammaproteobacteria</taxon>
        <taxon>Pseudomonadales</taxon>
        <taxon>Pseudomonadaceae</taxon>
        <taxon>Pseudomonas</taxon>
    </lineage>
</organism>
<dbReference type="InterPro" id="IPR018669">
    <property type="entry name" value="Toxin_HigB"/>
</dbReference>
<accession>A0A0J6MC13</accession>
<reference evidence="5 6" key="1">
    <citation type="submission" date="2019-10" db="EMBL/GenBank/DDBJ databases">
        <title>Evaluation of single-gene subtyping targets for Pseudomonas.</title>
        <authorList>
            <person name="Reichler S.J."/>
            <person name="Orsi R.H."/>
            <person name="Wiedmann M."/>
            <person name="Martin N.H."/>
            <person name="Murphy S.I."/>
        </authorList>
    </citation>
    <scope>NUCLEOTIDE SEQUENCE [LARGE SCALE GENOMIC DNA]</scope>
    <source>
        <strain evidence="2 8">FSL R10-1637</strain>
        <strain evidence="4 6">FSL R10-1876</strain>
        <strain evidence="3 7">FSL R10-2107</strain>
        <strain evidence="1 5">FSL R10-2932</strain>
    </source>
</reference>